<dbReference type="EMBL" id="JAEAOA010000779">
    <property type="protein sequence ID" value="KAK3576882.1"/>
    <property type="molecule type" value="Genomic_DNA"/>
</dbReference>
<keyword evidence="4" id="KW-0336">GPI-anchor</keyword>
<dbReference type="SMART" id="SM01419">
    <property type="entry name" value="Thiol-ester_cl"/>
    <property type="match status" value="1"/>
</dbReference>
<dbReference type="Proteomes" id="UP001195483">
    <property type="component" value="Unassembled WGS sequence"/>
</dbReference>
<dbReference type="Gene3D" id="2.60.40.1940">
    <property type="match status" value="1"/>
</dbReference>
<keyword evidence="8" id="KW-0882">Thioester bond</keyword>
<dbReference type="Gene3D" id="2.60.120.1540">
    <property type="match status" value="1"/>
</dbReference>
<dbReference type="InterPro" id="IPR011625">
    <property type="entry name" value="A2M_N_BRD"/>
</dbReference>
<accession>A0AAE0RNS2</accession>
<dbReference type="Pfam" id="PF07703">
    <property type="entry name" value="A2M_BRD"/>
    <property type="match status" value="1"/>
</dbReference>
<dbReference type="PANTHER" id="PTHR11412">
    <property type="entry name" value="MACROGLOBULIN / COMPLEMENT"/>
    <property type="match status" value="1"/>
</dbReference>
<dbReference type="Pfam" id="PF00207">
    <property type="entry name" value="A2M"/>
    <property type="match status" value="1"/>
</dbReference>
<dbReference type="InterPro" id="IPR009048">
    <property type="entry name" value="A-macroglobulin_rcpt-bd"/>
</dbReference>
<keyword evidence="9" id="KW-0472">Membrane</keyword>
<feature type="signal peptide" evidence="17">
    <location>
        <begin position="1"/>
        <end position="17"/>
    </location>
</feature>
<keyword evidence="12" id="KW-0449">Lipoprotein</keyword>
<evidence type="ECO:0000256" key="14">
    <source>
        <dbReference type="ARBA" id="ARBA00063008"/>
    </source>
</evidence>
<comment type="subcellular location">
    <subcellularLocation>
        <location evidence="1">Cell membrane</location>
        <topology evidence="1">Lipid-anchor</topology>
        <topology evidence="1">GPI-anchor</topology>
    </subcellularLocation>
</comment>
<evidence type="ECO:0000256" key="2">
    <source>
        <dbReference type="ARBA" id="ARBA00010952"/>
    </source>
</evidence>
<evidence type="ECO:0000313" key="22">
    <source>
        <dbReference type="Proteomes" id="UP001195483"/>
    </source>
</evidence>
<evidence type="ECO:0000256" key="4">
    <source>
        <dbReference type="ARBA" id="ARBA00022622"/>
    </source>
</evidence>
<evidence type="ECO:0000256" key="5">
    <source>
        <dbReference type="ARBA" id="ARBA00022690"/>
    </source>
</evidence>
<evidence type="ECO:0000256" key="11">
    <source>
        <dbReference type="ARBA" id="ARBA00023180"/>
    </source>
</evidence>
<dbReference type="FunFam" id="1.50.10.20:FF:000001">
    <property type="entry name" value="CD109 isoform 1"/>
    <property type="match status" value="1"/>
</dbReference>
<evidence type="ECO:0000259" key="18">
    <source>
        <dbReference type="SMART" id="SM01359"/>
    </source>
</evidence>
<dbReference type="FunFam" id="2.60.40.10:FF:000155">
    <property type="entry name" value="complement C3 isoform X1"/>
    <property type="match status" value="1"/>
</dbReference>
<dbReference type="GO" id="GO:0004867">
    <property type="term" value="F:serine-type endopeptidase inhibitor activity"/>
    <property type="evidence" value="ECO:0007669"/>
    <property type="project" value="UniProtKB-KW"/>
</dbReference>
<dbReference type="InterPro" id="IPR036595">
    <property type="entry name" value="A-macroglobulin_rcpt-bd_sf"/>
</dbReference>
<dbReference type="Gene3D" id="2.20.130.20">
    <property type="match status" value="1"/>
</dbReference>
<evidence type="ECO:0000313" key="21">
    <source>
        <dbReference type="EMBL" id="KAK3576882.1"/>
    </source>
</evidence>
<evidence type="ECO:0000256" key="9">
    <source>
        <dbReference type="ARBA" id="ARBA00023136"/>
    </source>
</evidence>
<dbReference type="SMART" id="SM01359">
    <property type="entry name" value="A2M_N_2"/>
    <property type="match status" value="1"/>
</dbReference>
<dbReference type="SUPFAM" id="SSF81296">
    <property type="entry name" value="E set domains"/>
    <property type="match status" value="1"/>
</dbReference>
<dbReference type="Gene3D" id="1.50.10.20">
    <property type="match status" value="1"/>
</dbReference>
<dbReference type="FunFam" id="2.60.40.1930:FF:000001">
    <property type="entry name" value="CD109 isoform 3"/>
    <property type="match status" value="1"/>
</dbReference>
<dbReference type="InterPro" id="IPR013783">
    <property type="entry name" value="Ig-like_fold"/>
</dbReference>
<evidence type="ECO:0000256" key="1">
    <source>
        <dbReference type="ARBA" id="ARBA00004609"/>
    </source>
</evidence>
<evidence type="ECO:0000256" key="6">
    <source>
        <dbReference type="ARBA" id="ARBA00022729"/>
    </source>
</evidence>
<keyword evidence="22" id="KW-1185">Reference proteome</keyword>
<dbReference type="PROSITE" id="PS00477">
    <property type="entry name" value="ALPHA_2_MACROGLOBULIN"/>
    <property type="match status" value="1"/>
</dbReference>
<evidence type="ECO:0000259" key="19">
    <source>
        <dbReference type="SMART" id="SM01360"/>
    </source>
</evidence>
<dbReference type="InterPro" id="IPR041813">
    <property type="entry name" value="A2M_TED"/>
</dbReference>
<evidence type="ECO:0000256" key="8">
    <source>
        <dbReference type="ARBA" id="ARBA00022966"/>
    </source>
</evidence>
<gene>
    <name evidence="21" type="ORF">CHS0354_012937</name>
</gene>
<keyword evidence="3" id="KW-1003">Cell membrane</keyword>
<reference evidence="21" key="3">
    <citation type="submission" date="2023-05" db="EMBL/GenBank/DDBJ databases">
        <authorList>
            <person name="Smith C.H."/>
        </authorList>
    </citation>
    <scope>NUCLEOTIDE SEQUENCE</scope>
    <source>
        <strain evidence="21">CHS0354</strain>
        <tissue evidence="21">Mantle</tissue>
    </source>
</reference>
<reference evidence="21" key="1">
    <citation type="journal article" date="2021" name="Genome Biol. Evol.">
        <title>A High-Quality Reference Genome for a Parasitic Bivalve with Doubly Uniparental Inheritance (Bivalvia: Unionida).</title>
        <authorList>
            <person name="Smith C.H."/>
        </authorList>
    </citation>
    <scope>NUCLEOTIDE SEQUENCE</scope>
    <source>
        <strain evidence="21">CHS0354</strain>
    </source>
</reference>
<dbReference type="Pfam" id="PF01835">
    <property type="entry name" value="MG2"/>
    <property type="match status" value="1"/>
</dbReference>
<comment type="subunit">
    <text evidence="14">Heterodimer; disulfide-linked. Interacts with TGFB1 and TGFBR1. Forms a heteromeric complex with TGFBR1, TGFBR2 and TGFBR3 in a ligand-independent manner.</text>
</comment>
<dbReference type="InterPro" id="IPR041555">
    <property type="entry name" value="MG3"/>
</dbReference>
<keyword evidence="11" id="KW-0325">Glycoprotein</keyword>
<proteinExistence type="inferred from homology"/>
<keyword evidence="7" id="KW-0722">Serine protease inhibitor</keyword>
<evidence type="ECO:0000256" key="16">
    <source>
        <dbReference type="SAM" id="MobiDB-lite"/>
    </source>
</evidence>
<keyword evidence="6 17" id="KW-0732">Signal</keyword>
<dbReference type="PANTHER" id="PTHR11412:SF136">
    <property type="entry name" value="CD109 ANTIGEN"/>
    <property type="match status" value="1"/>
</dbReference>
<dbReference type="SMART" id="SM01361">
    <property type="entry name" value="A2M_recep"/>
    <property type="match status" value="1"/>
</dbReference>
<dbReference type="InterPro" id="IPR008930">
    <property type="entry name" value="Terpenoid_cyclase/PrenylTrfase"/>
</dbReference>
<evidence type="ECO:0000256" key="13">
    <source>
        <dbReference type="ARBA" id="ARBA00056820"/>
    </source>
</evidence>
<evidence type="ECO:0000256" key="3">
    <source>
        <dbReference type="ARBA" id="ARBA00022475"/>
    </source>
</evidence>
<dbReference type="InterPro" id="IPR050473">
    <property type="entry name" value="A2M/Complement_sys"/>
</dbReference>
<dbReference type="GO" id="GO:0005886">
    <property type="term" value="C:plasma membrane"/>
    <property type="evidence" value="ECO:0007669"/>
    <property type="project" value="UniProtKB-SubCell"/>
</dbReference>
<dbReference type="SUPFAM" id="SSF48239">
    <property type="entry name" value="Terpenoid cyclases/Protein prenyltransferases"/>
    <property type="match status" value="1"/>
</dbReference>
<evidence type="ECO:0000256" key="17">
    <source>
        <dbReference type="SAM" id="SignalP"/>
    </source>
</evidence>
<dbReference type="InterPro" id="IPR019742">
    <property type="entry name" value="MacrogloblnA2_CS"/>
</dbReference>
<feature type="region of interest" description="Disordered" evidence="16">
    <location>
        <begin position="1158"/>
        <end position="1177"/>
    </location>
</feature>
<feature type="domain" description="Alpha-macroglobulin receptor-binding" evidence="20">
    <location>
        <begin position="1339"/>
        <end position="1423"/>
    </location>
</feature>
<dbReference type="InterPro" id="IPR011626">
    <property type="entry name" value="Alpha-macroglobulin_TED"/>
</dbReference>
<dbReference type="GO" id="GO:0005615">
    <property type="term" value="C:extracellular space"/>
    <property type="evidence" value="ECO:0007669"/>
    <property type="project" value="InterPro"/>
</dbReference>
<dbReference type="Pfam" id="PF07678">
    <property type="entry name" value="TED_complement"/>
    <property type="match status" value="1"/>
</dbReference>
<dbReference type="Pfam" id="PF17791">
    <property type="entry name" value="MG3"/>
    <property type="match status" value="1"/>
</dbReference>
<organism evidence="21 22">
    <name type="scientific">Potamilus streckersoni</name>
    <dbReference type="NCBI Taxonomy" id="2493646"/>
    <lineage>
        <taxon>Eukaryota</taxon>
        <taxon>Metazoa</taxon>
        <taxon>Spiralia</taxon>
        <taxon>Lophotrochozoa</taxon>
        <taxon>Mollusca</taxon>
        <taxon>Bivalvia</taxon>
        <taxon>Autobranchia</taxon>
        <taxon>Heteroconchia</taxon>
        <taxon>Palaeoheterodonta</taxon>
        <taxon>Unionida</taxon>
        <taxon>Unionoidea</taxon>
        <taxon>Unionidae</taxon>
        <taxon>Ambleminae</taxon>
        <taxon>Lampsilini</taxon>
        <taxon>Potamilus</taxon>
    </lineage>
</organism>
<dbReference type="Gene3D" id="6.20.50.160">
    <property type="match status" value="1"/>
</dbReference>
<dbReference type="SUPFAM" id="SSF49410">
    <property type="entry name" value="Alpha-macroglobulin receptor domain"/>
    <property type="match status" value="1"/>
</dbReference>
<dbReference type="InterPro" id="IPR001599">
    <property type="entry name" value="Macroglobln_a2"/>
</dbReference>
<feature type="chain" id="PRO_5042243078" description="CD109 antigen" evidence="17">
    <location>
        <begin position="18"/>
        <end position="1451"/>
    </location>
</feature>
<evidence type="ECO:0000256" key="15">
    <source>
        <dbReference type="ARBA" id="ARBA00069665"/>
    </source>
</evidence>
<reference evidence="21" key="2">
    <citation type="journal article" date="2021" name="Genome Biol. Evol.">
        <title>Developing a high-quality reference genome for a parasitic bivalve with doubly uniparental inheritance (Bivalvia: Unionida).</title>
        <authorList>
            <person name="Smith C.H."/>
        </authorList>
    </citation>
    <scope>NUCLEOTIDE SEQUENCE</scope>
    <source>
        <strain evidence="21">CHS0354</strain>
        <tissue evidence="21">Mantle</tissue>
    </source>
</reference>
<dbReference type="InterPro" id="IPR002890">
    <property type="entry name" value="MG2"/>
</dbReference>
<feature type="domain" description="Alpha-2-macroglobulin bait region" evidence="18">
    <location>
        <begin position="452"/>
        <end position="587"/>
    </location>
</feature>
<dbReference type="Gene3D" id="2.60.40.10">
    <property type="entry name" value="Immunoglobulins"/>
    <property type="match status" value="2"/>
</dbReference>
<evidence type="ECO:0000256" key="7">
    <source>
        <dbReference type="ARBA" id="ARBA00022900"/>
    </source>
</evidence>
<comment type="similarity">
    <text evidence="2">Belongs to the protease inhibitor I39 (alpha-2-macroglobulin) family.</text>
</comment>
<evidence type="ECO:0000256" key="10">
    <source>
        <dbReference type="ARBA" id="ARBA00023157"/>
    </source>
</evidence>
<comment type="function">
    <text evidence="13">Modulates negatively TGFB1 signaling in keratinocytes.</text>
</comment>
<feature type="compositionally biased region" description="Polar residues" evidence="16">
    <location>
        <begin position="1165"/>
        <end position="1177"/>
    </location>
</feature>
<comment type="caution">
    <text evidence="21">The sequence shown here is derived from an EMBL/GenBank/DDBJ whole genome shotgun (WGS) entry which is preliminary data.</text>
</comment>
<dbReference type="InterPro" id="IPR014756">
    <property type="entry name" value="Ig_E-set"/>
</dbReference>
<dbReference type="Gene3D" id="2.60.40.690">
    <property type="entry name" value="Alpha-macroglobulin, receptor-binding domain"/>
    <property type="match status" value="1"/>
</dbReference>
<feature type="domain" description="Alpha-2-macroglobulin" evidence="19">
    <location>
        <begin position="719"/>
        <end position="810"/>
    </location>
</feature>
<dbReference type="Pfam" id="PF07677">
    <property type="entry name" value="A2M_recep"/>
    <property type="match status" value="1"/>
</dbReference>
<dbReference type="SMART" id="SM01360">
    <property type="entry name" value="A2M"/>
    <property type="match status" value="1"/>
</dbReference>
<sequence length="1451" mass="158890">MRTACLIFASLLALTAAKDTYVIVTPKSIRPGIPLNISVNILHATAPVHVEADLVDNAKNKIASAVGAFTHGKPGTLSIMVPSSLHSGSYKLTVQGSGGATFYNETDLTFESKSMSLFIQTDKAMYKPGQTVNFRTFGVYPNLTVHNGPMNISIYDPNSNKIKQWLDVDDASGVITSLMVMDTQPVLGDWKLKVESNGFSTEKVFTVAHYVLPKFEVTVELPPFALSSDNSITAKVKATYTYGKPVKGTVSILAKLNYWYRPWNYHGDEPMVHLTADISGEATVIIPLEHIKTISQYMSGRSLVVEANVTESLNKITRNGSSKVQFYEKAVKMEFLQSNPKTFKPNLPYTAYLRVVEQDDRPLSGAKHQVSVNTRVTYDLPGVTPTPYQFYSPPQQSYNLPSANYTLSDNGIVAIQVDIPNNATHINLDANYDGVTAFLSLDKTYSPSGNYIQLFLHSTNLQPNHPANFEIKSTEPVSSAIYQVMSRGSIVATGSLVGTHTNTLSFSIHITDKMAPNARIVVYYVRTDGEVVADSISFDVDGAFQNQVDIDFDTTRAQPGDNVHVVVKADAQSVVHLLAVDQSVLLLKSGNDVTATQVIDELKSYDSIVQPHNPFCCGGGVMPLGRKKRMVWWPYPTYYGGSDAQQIFENAGVKVMTDANVYHHPTPNYHSRWEFMLGVDGAPMALPDMAFGGGMAMTQSVSNQGLKEVNKVRSVFPETWLWTNQTIGADGQVTISTTVPDTITSWIASAFAVNTVSGLGVSPSTAKIETFRPFFVSLNLPYSVVRDEQLALQANVFNYMTQDMNVLVTLEKSNDFKNIVNDSNGHKQFVSQVATQQIHVPAGEAKSVFFPIVPTSLGKIDITVKAQSTLAADAVKRQLLVEPEGVPKEYNFPVLIDLKNTSKFTKTIPISLPAGVVAGSERVRVTAIGDLMGPTVSGLDQLLTMPYGCGEQTMIGFAPDIFVADYLSSTGQLTGEIHDKAINFMEKGYQRELTFQHKDGSFSAFGDSDPSGSMWLSAFVVKSFHQAKKYIFIDDDTIKRAIEWMVARQNADGSFPEPGRVIHTDMQGGSSSGPALTAFVLVALLENKDIGGSVQERIKKATDKAIVYLESQLSTLTDDYPLAITSYALTLAHSTSADRVFNTLESHAVVKDGMKHWHKPESKTTGHNSAIWTPPNQQSKPTDIEMTAYALMVYAQKNQFTAGLTVMKWIITQRNPRGGFSSTQDTVLALQALSSFARMAYSNNFNVHVNVTAENVVKSFDISQINALVLQTTQLPSVPNEVRVSAIGNGMALVEVSVFFNVEQEIEEVSFQVDITMVKETVDFLTVKTCATWLKEGASGMAVQEFGVPTGFEADLESIGTVAGLKKIETQNRKVILYFDEISTTPLCLTIDIVRTGLVAKSQPVAVRVYDYYQPGNQVTKFYQSRVLQNSDICDVCAECGCQAARAHVGK</sequence>
<dbReference type="GO" id="GO:0098552">
    <property type="term" value="C:side of membrane"/>
    <property type="evidence" value="ECO:0007669"/>
    <property type="project" value="UniProtKB-KW"/>
</dbReference>
<dbReference type="CDD" id="cd02897">
    <property type="entry name" value="A2M_2"/>
    <property type="match status" value="1"/>
</dbReference>
<dbReference type="Gene3D" id="2.60.40.2950">
    <property type="match status" value="1"/>
</dbReference>
<keyword evidence="10" id="KW-1015">Disulfide bond</keyword>
<keyword evidence="5" id="KW-0646">Protease inhibitor</keyword>
<evidence type="ECO:0000259" key="20">
    <source>
        <dbReference type="SMART" id="SM01361"/>
    </source>
</evidence>
<dbReference type="InterPro" id="IPR047565">
    <property type="entry name" value="Alpha-macroglob_thiol-ester_cl"/>
</dbReference>
<dbReference type="Gene3D" id="2.60.40.1930">
    <property type="match status" value="2"/>
</dbReference>
<evidence type="ECO:0000256" key="12">
    <source>
        <dbReference type="ARBA" id="ARBA00023288"/>
    </source>
</evidence>
<protein>
    <recommendedName>
        <fullName evidence="15">CD109 antigen</fullName>
    </recommendedName>
</protein>
<name>A0AAE0RNS2_9BIVA</name>